<proteinExistence type="predicted"/>
<evidence type="ECO:0000259" key="1">
    <source>
        <dbReference type="Pfam" id="PF22936"/>
    </source>
</evidence>
<dbReference type="AlphaFoldDB" id="A0AAW1I5L5"/>
<reference evidence="2" key="1">
    <citation type="submission" date="2024-03" db="EMBL/GenBank/DDBJ databases">
        <title>WGS assembly of Saponaria officinalis var. Norfolk2.</title>
        <authorList>
            <person name="Jenkins J."/>
            <person name="Shu S."/>
            <person name="Grimwood J."/>
            <person name="Barry K."/>
            <person name="Goodstein D."/>
            <person name="Schmutz J."/>
            <person name="Leebens-Mack J."/>
            <person name="Osbourn A."/>
        </authorList>
    </citation>
    <scope>NUCLEOTIDE SEQUENCE [LARGE SCALE GENOMIC DNA]</scope>
    <source>
        <strain evidence="2">JIC</strain>
    </source>
</reference>
<protein>
    <recommendedName>
        <fullName evidence="1">Retrovirus-related Pol polyprotein from transposon TNT 1-94-like beta-barrel domain-containing protein</fullName>
    </recommendedName>
</protein>
<evidence type="ECO:0000313" key="2">
    <source>
        <dbReference type="EMBL" id="KAK9683883.1"/>
    </source>
</evidence>
<dbReference type="EMBL" id="JBDFQZ010000010">
    <property type="protein sequence ID" value="KAK9683883.1"/>
    <property type="molecule type" value="Genomic_DNA"/>
</dbReference>
<accession>A0AAW1I5L5</accession>
<feature type="domain" description="Retrovirus-related Pol polyprotein from transposon TNT 1-94-like beta-barrel" evidence="1">
    <location>
        <begin position="1"/>
        <end position="66"/>
    </location>
</feature>
<dbReference type="Pfam" id="PF22936">
    <property type="entry name" value="Pol_BBD"/>
    <property type="match status" value="1"/>
</dbReference>
<dbReference type="Proteomes" id="UP001443914">
    <property type="component" value="Unassembled WGS sequence"/>
</dbReference>
<organism evidence="2 3">
    <name type="scientific">Saponaria officinalis</name>
    <name type="common">Common soapwort</name>
    <name type="synonym">Lychnis saponaria</name>
    <dbReference type="NCBI Taxonomy" id="3572"/>
    <lineage>
        <taxon>Eukaryota</taxon>
        <taxon>Viridiplantae</taxon>
        <taxon>Streptophyta</taxon>
        <taxon>Embryophyta</taxon>
        <taxon>Tracheophyta</taxon>
        <taxon>Spermatophyta</taxon>
        <taxon>Magnoliopsida</taxon>
        <taxon>eudicotyledons</taxon>
        <taxon>Gunneridae</taxon>
        <taxon>Pentapetalae</taxon>
        <taxon>Caryophyllales</taxon>
        <taxon>Caryophyllaceae</taxon>
        <taxon>Caryophylleae</taxon>
        <taxon>Saponaria</taxon>
    </lineage>
</organism>
<name>A0AAW1I5L5_SAPOF</name>
<keyword evidence="3" id="KW-1185">Reference proteome</keyword>
<comment type="caution">
    <text evidence="2">The sequence shown here is derived from an EMBL/GenBank/DDBJ whole genome shotgun (WGS) entry which is preliminary data.</text>
</comment>
<sequence length="118" mass="13428">MTGRRELLDDIWQGKASTVSLPDGSRIVTEEHGRVILNDNFTLKDVLYVPSLTCDLISVQQLITENNCVVTFYNDHPVIQDQSTRMKIGRGEHSDGVYYFKGERRHMAGQANNYLPKT</sequence>
<evidence type="ECO:0000313" key="3">
    <source>
        <dbReference type="Proteomes" id="UP001443914"/>
    </source>
</evidence>
<gene>
    <name evidence="2" type="ORF">RND81_10G172000</name>
</gene>
<dbReference type="InterPro" id="IPR054722">
    <property type="entry name" value="PolX-like_BBD"/>
</dbReference>